<reference evidence="1 2" key="1">
    <citation type="submission" date="2018-07" db="EMBL/GenBank/DDBJ databases">
        <title>Genomic Encyclopedia of Type Strains, Phase IV (KMG-IV): sequencing the most valuable type-strain genomes for metagenomic binning, comparative biology and taxonomic classification.</title>
        <authorList>
            <person name="Goeker M."/>
        </authorList>
    </citation>
    <scope>NUCLEOTIDE SEQUENCE [LARGE SCALE GENOMIC DNA]</scope>
    <source>
        <strain evidence="1 2">DSM 44952</strain>
    </source>
</reference>
<name>A0A370H6A3_9NOCA</name>
<organism evidence="1 2">
    <name type="scientific">Nocardia mexicana</name>
    <dbReference type="NCBI Taxonomy" id="279262"/>
    <lineage>
        <taxon>Bacteria</taxon>
        <taxon>Bacillati</taxon>
        <taxon>Actinomycetota</taxon>
        <taxon>Actinomycetes</taxon>
        <taxon>Mycobacteriales</taxon>
        <taxon>Nocardiaceae</taxon>
        <taxon>Nocardia</taxon>
    </lineage>
</organism>
<sequence>MAPRVRPGRAVVERLREVRSAGSEGFGVLSDGFMRGEILLTGRREFMANTSYDPGWPCGADGAGASPAGGAGVSPGAG</sequence>
<evidence type="ECO:0000313" key="2">
    <source>
        <dbReference type="Proteomes" id="UP000255355"/>
    </source>
</evidence>
<accession>A0A370H6A3</accession>
<protein>
    <submittedName>
        <fullName evidence="1">Uncharacterized protein</fullName>
    </submittedName>
</protein>
<dbReference type="Proteomes" id="UP000255355">
    <property type="component" value="Unassembled WGS sequence"/>
</dbReference>
<dbReference type="AlphaFoldDB" id="A0A370H6A3"/>
<gene>
    <name evidence="1" type="ORF">DFR68_104421</name>
</gene>
<evidence type="ECO:0000313" key="1">
    <source>
        <dbReference type="EMBL" id="RDI51937.1"/>
    </source>
</evidence>
<keyword evidence="2" id="KW-1185">Reference proteome</keyword>
<dbReference type="EMBL" id="QQAZ01000004">
    <property type="protein sequence ID" value="RDI51937.1"/>
    <property type="molecule type" value="Genomic_DNA"/>
</dbReference>
<comment type="caution">
    <text evidence="1">The sequence shown here is derived from an EMBL/GenBank/DDBJ whole genome shotgun (WGS) entry which is preliminary data.</text>
</comment>
<proteinExistence type="predicted"/>